<dbReference type="InterPro" id="IPR008979">
    <property type="entry name" value="Galactose-bd-like_sf"/>
</dbReference>
<dbReference type="Pfam" id="PF18911">
    <property type="entry name" value="PKD_4"/>
    <property type="match status" value="1"/>
</dbReference>
<dbReference type="STRING" id="1122192.SAMN02745673_03776"/>
<dbReference type="Gene3D" id="2.60.120.260">
    <property type="entry name" value="Galactose-binding domain-like"/>
    <property type="match status" value="1"/>
</dbReference>
<dbReference type="AlphaFoldDB" id="A0A1T4SNL6"/>
<dbReference type="SUPFAM" id="SSF49785">
    <property type="entry name" value="Galactose-binding domain-like"/>
    <property type="match status" value="1"/>
</dbReference>
<accession>A0A1T4SNL6</accession>
<dbReference type="SMART" id="SM00089">
    <property type="entry name" value="PKD"/>
    <property type="match status" value="1"/>
</dbReference>
<dbReference type="InterPro" id="IPR012938">
    <property type="entry name" value="Glc/Sorbosone_DH"/>
</dbReference>
<dbReference type="SUPFAM" id="SSF50952">
    <property type="entry name" value="Soluble quinoprotein glucose dehydrogenase"/>
    <property type="match status" value="1"/>
</dbReference>
<dbReference type="InterPro" id="IPR054470">
    <property type="entry name" value="FIMAH_dom"/>
</dbReference>
<dbReference type="PROSITE" id="PS50093">
    <property type="entry name" value="PKD"/>
    <property type="match status" value="1"/>
</dbReference>
<evidence type="ECO:0000259" key="3">
    <source>
        <dbReference type="PROSITE" id="PS50093"/>
    </source>
</evidence>
<feature type="domain" description="PKD" evidence="3">
    <location>
        <begin position="522"/>
        <end position="605"/>
    </location>
</feature>
<dbReference type="InterPro" id="IPR022409">
    <property type="entry name" value="PKD/Chitinase_dom"/>
</dbReference>
<reference evidence="4 5" key="1">
    <citation type="submission" date="2017-02" db="EMBL/GenBank/DDBJ databases">
        <authorList>
            <person name="Peterson S.W."/>
        </authorList>
    </citation>
    <scope>NUCLEOTIDE SEQUENCE [LARGE SCALE GENOMIC DNA]</scope>
    <source>
        <strain evidence="4 5">DSM 45154</strain>
    </source>
</reference>
<dbReference type="Pfam" id="PF22888">
    <property type="entry name" value="FIMAH"/>
    <property type="match status" value="1"/>
</dbReference>
<dbReference type="CDD" id="cd04084">
    <property type="entry name" value="CBM6_xylanase-like"/>
    <property type="match status" value="1"/>
</dbReference>
<feature type="chain" id="PRO_5039673602" evidence="2">
    <location>
        <begin position="25"/>
        <end position="927"/>
    </location>
</feature>
<gene>
    <name evidence="4" type="ORF">SAMN02745673_03776</name>
</gene>
<evidence type="ECO:0000256" key="2">
    <source>
        <dbReference type="SAM" id="SignalP"/>
    </source>
</evidence>
<dbReference type="CDD" id="cd00146">
    <property type="entry name" value="PKD"/>
    <property type="match status" value="1"/>
</dbReference>
<dbReference type="InterPro" id="IPR013783">
    <property type="entry name" value="Ig-like_fold"/>
</dbReference>
<dbReference type="SUPFAM" id="SSF49299">
    <property type="entry name" value="PKD domain"/>
    <property type="match status" value="1"/>
</dbReference>
<proteinExistence type="predicted"/>
<dbReference type="Gene3D" id="2.120.10.30">
    <property type="entry name" value="TolB, C-terminal domain"/>
    <property type="match status" value="1"/>
</dbReference>
<dbReference type="InterPro" id="IPR006584">
    <property type="entry name" value="Cellulose-bd_IV"/>
</dbReference>
<dbReference type="Pfam" id="PF03422">
    <property type="entry name" value="CBM_6"/>
    <property type="match status" value="1"/>
</dbReference>
<protein>
    <submittedName>
        <fullName evidence="4">Glucose/sorbosone dehydrogenases</fullName>
    </submittedName>
</protein>
<feature type="signal peptide" evidence="2">
    <location>
        <begin position="1"/>
        <end position="24"/>
    </location>
</feature>
<dbReference type="GO" id="GO:0005975">
    <property type="term" value="P:carbohydrate metabolic process"/>
    <property type="evidence" value="ECO:0007669"/>
    <property type="project" value="UniProtKB-ARBA"/>
</dbReference>
<dbReference type="InterPro" id="IPR005084">
    <property type="entry name" value="CBM6"/>
</dbReference>
<evidence type="ECO:0000313" key="5">
    <source>
        <dbReference type="Proteomes" id="UP000190637"/>
    </source>
</evidence>
<dbReference type="GO" id="GO:0030246">
    <property type="term" value="F:carbohydrate binding"/>
    <property type="evidence" value="ECO:0007669"/>
    <property type="project" value="InterPro"/>
</dbReference>
<dbReference type="InterPro" id="IPR011042">
    <property type="entry name" value="6-blade_b-propeller_TolB-like"/>
</dbReference>
<name>A0A1T4SNL6_9ACTN</name>
<dbReference type="InterPro" id="IPR011041">
    <property type="entry name" value="Quinoprot_gluc/sorb_DH_b-prop"/>
</dbReference>
<dbReference type="SMART" id="SM00606">
    <property type="entry name" value="CBD_IV"/>
    <property type="match status" value="1"/>
</dbReference>
<dbReference type="Gene3D" id="2.60.40.10">
    <property type="entry name" value="Immunoglobulins"/>
    <property type="match status" value="1"/>
</dbReference>
<evidence type="ECO:0000313" key="4">
    <source>
        <dbReference type="EMBL" id="SKA29819.1"/>
    </source>
</evidence>
<dbReference type="Proteomes" id="UP000190637">
    <property type="component" value="Unassembled WGS sequence"/>
</dbReference>
<dbReference type="InterPro" id="IPR035986">
    <property type="entry name" value="PKD_dom_sf"/>
</dbReference>
<dbReference type="InterPro" id="IPR000601">
    <property type="entry name" value="PKD_dom"/>
</dbReference>
<dbReference type="EMBL" id="FUWS01000010">
    <property type="protein sequence ID" value="SKA29819.1"/>
    <property type="molecule type" value="Genomic_DNA"/>
</dbReference>
<dbReference type="Pfam" id="PF07995">
    <property type="entry name" value="GSDH"/>
    <property type="match status" value="1"/>
</dbReference>
<evidence type="ECO:0000256" key="1">
    <source>
        <dbReference type="ARBA" id="ARBA00022729"/>
    </source>
</evidence>
<dbReference type="OrthoDB" id="5522149at2"/>
<keyword evidence="5" id="KW-1185">Reference proteome</keyword>
<organism evidence="4 5">
    <name type="scientific">Marinactinospora thermotolerans DSM 45154</name>
    <dbReference type="NCBI Taxonomy" id="1122192"/>
    <lineage>
        <taxon>Bacteria</taxon>
        <taxon>Bacillati</taxon>
        <taxon>Actinomycetota</taxon>
        <taxon>Actinomycetes</taxon>
        <taxon>Streptosporangiales</taxon>
        <taxon>Nocardiopsidaceae</taxon>
        <taxon>Marinactinospora</taxon>
    </lineage>
</organism>
<dbReference type="RefSeq" id="WP_078763014.1">
    <property type="nucleotide sequence ID" value="NZ_FUWS01000010.1"/>
</dbReference>
<dbReference type="PANTHER" id="PTHR19328">
    <property type="entry name" value="HEDGEHOG-INTERACTING PROTEIN"/>
    <property type="match status" value="1"/>
</dbReference>
<dbReference type="PANTHER" id="PTHR19328:SF75">
    <property type="entry name" value="ALDOSE SUGAR DEHYDROGENASE YLII"/>
    <property type="match status" value="1"/>
</dbReference>
<sequence length="927" mass="99391">MNPAPRRLLALVAGTVLLSATAVALPATAYAHPDHPVSDEQATDWNNYERITLTKSVGEPIDMAILPDGRILHTARNGDVRMTDPDSGVTEVINNIPVYANSEDGLQTIHLDPAFEENNWVYVFYAPPLDTPSGSAPQTLPAGADESYWDTWKGYNQLSRFKWDEEADALDLSSEQVIIKVDTERGQCCHVGGDIAFDSAGHLYLATGDNTPASAPGANGYAPNNDAPGYNPGYDARRSAGNTNDLRGKILRITVQEDGSYTVPEGNLFEPGTEGTRPEIYVMGVRNPFRMEIDPKTDALTWGDYGPDAGTANPQRGPMGYVEWQSTSRPLNAGWPYCHGPNAAYNEWDFASSTPGEFFDCAAPVNNSRWNTGLTEIPVPATEPQLWYGDSADDQPWPELTDFGGGGQGPMGGPFYHYDPDNTAPGKFPEYWDGKVFFGEFSQNYMAAFTIDGPDGEVTKIENFLPEEHLDSIAAPPWRGIMDMEFGSDGSLYVLEYGTGFFQENPDAGLYRIDYAEGNKSPQASFTATPRSGQAPLTVEFDALASSDPEGGELTYEWDFTGRGEFSEGGVTASHTYTEEGQYFPRLRVTDTSGKYTLISLAVVVGNTAPEVELTLPADGGFFDWGDPVPYDSVITDVEDGDAIDCDRAAWQFGIGHDGHAHPGGTGAGCSGTIPTPSDSDHGETENTYGIFLLTYTDAGDGDVPPATGDASVYLTPKLREAEWAGEINGGQIVDDSTASGQRKVTALEAGDWISFDRFNFTGISGVTLRAAAPAGATVTLRWNAPDGPVIGEIPLEAADGYVSASTFLEDTGGETGSLYVTTTGGVELDSLLFRGNGVAESVGADEGLDALAETVAATELDGRVEKLLSNKVSVATRHHGNGKGDLAITELEEFQDLARDTANVPDSGTAENLFWAAQEVIESIDE</sequence>
<keyword evidence="1 2" id="KW-0732">Signal</keyword>